<evidence type="ECO:0000313" key="4">
    <source>
        <dbReference type="Proteomes" id="UP000008820"/>
    </source>
</evidence>
<accession>A0A903VFM8</accession>
<dbReference type="PANTHER" id="PTHR13832:SF533">
    <property type="entry name" value="TGF-BETA-ACTIVATED KINASE 1 AND MAP3K7-BINDING PROTEIN 1"/>
    <property type="match status" value="1"/>
</dbReference>
<dbReference type="Gene3D" id="3.60.40.10">
    <property type="entry name" value="PPM-type phosphatase domain"/>
    <property type="match status" value="1"/>
</dbReference>
<sequence length="472" mass="52383">MRAGMDSVEAAASVQTRPWTDDLKVCPHTGVGEATNQAYRNDGSRIEEYKSRDKKCLCMVEDTLLYAIYSGHNGVRVADFALQKMAADLLLGQLNGRSTDEAVMDVIRQAFHAVEKGYIDSIDLELATRTDLQLQLTDIDLRQYQYSPEVNNVLQKLDKIKNELAVGCSAVLALIYQSKLYIGNIGNCRALLCKTDEFDTLTVTQLSVDHNLYNEEEVLRLFRLGLEAQNFENRPLYSTRCIGNYLGKNGYKDCDFLSDASSEPVIFQPEIVGSVPITSACKFLVLMSSGLCRALHDLYPGDTSYGNRNLVQMIAEEFQAQSTLAGVAQSVVHRVVQLHHDAFMQQVDEGGGKATAFSNRDDITLLIRNFDYPLPNAFNNRKISNQSNTSTSFTSPSTTITNAAPANQSPGNETDCAGLGTMVSVCSTEQTENDNFKKPLEPVKSYVDFSDYYRRVAEARKLGKLPPNIDFD</sequence>
<dbReference type="InterPro" id="IPR036457">
    <property type="entry name" value="PPM-type-like_dom_sf"/>
</dbReference>
<protein>
    <recommendedName>
        <fullName evidence="2">PPM-type phosphatase domain-containing protein</fullName>
    </recommendedName>
</protein>
<evidence type="ECO:0000256" key="1">
    <source>
        <dbReference type="SAM" id="MobiDB-lite"/>
    </source>
</evidence>
<dbReference type="PANTHER" id="PTHR13832">
    <property type="entry name" value="PROTEIN PHOSPHATASE 2C"/>
    <property type="match status" value="1"/>
</dbReference>
<feature type="domain" description="PPM-type phosphatase" evidence="2">
    <location>
        <begin position="45"/>
        <end position="370"/>
    </location>
</feature>
<dbReference type="KEGG" id="aag:5565238"/>
<dbReference type="PROSITE" id="PS51746">
    <property type="entry name" value="PPM_2"/>
    <property type="match status" value="1"/>
</dbReference>
<dbReference type="OMA" id="HPFEDRS"/>
<dbReference type="EnsemblMetazoa" id="AAEL022827-RA">
    <property type="protein sequence ID" value="AAEL022827-PA"/>
    <property type="gene ID" value="AAEL022827"/>
</dbReference>
<dbReference type="Pfam" id="PF00481">
    <property type="entry name" value="PP2C"/>
    <property type="match status" value="1"/>
</dbReference>
<feature type="region of interest" description="Disordered" evidence="1">
    <location>
        <begin position="381"/>
        <end position="415"/>
    </location>
</feature>
<dbReference type="InterPro" id="IPR001932">
    <property type="entry name" value="PPM-type_phosphatase-like_dom"/>
</dbReference>
<evidence type="ECO:0000259" key="2">
    <source>
        <dbReference type="PROSITE" id="PS51746"/>
    </source>
</evidence>
<dbReference type="SUPFAM" id="SSF81606">
    <property type="entry name" value="PP2C-like"/>
    <property type="match status" value="1"/>
</dbReference>
<evidence type="ECO:0000313" key="3">
    <source>
        <dbReference type="EnsemblMetazoa" id="AAEL022827-PA"/>
    </source>
</evidence>
<dbReference type="CDD" id="cd00143">
    <property type="entry name" value="PP2Cc"/>
    <property type="match status" value="1"/>
</dbReference>
<feature type="compositionally biased region" description="Low complexity" evidence="1">
    <location>
        <begin position="384"/>
        <end position="402"/>
    </location>
</feature>
<dbReference type="Proteomes" id="UP000008820">
    <property type="component" value="Unassembled WGS sequence"/>
</dbReference>
<gene>
    <name evidence="3" type="primary">110681096</name>
</gene>
<organism evidence="3 4">
    <name type="scientific">Aedes aegypti</name>
    <name type="common">Yellowfever mosquito</name>
    <name type="synonym">Culex aegypti</name>
    <dbReference type="NCBI Taxonomy" id="7159"/>
    <lineage>
        <taxon>Eukaryota</taxon>
        <taxon>Metazoa</taxon>
        <taxon>Ecdysozoa</taxon>
        <taxon>Arthropoda</taxon>
        <taxon>Hexapoda</taxon>
        <taxon>Insecta</taxon>
        <taxon>Pterygota</taxon>
        <taxon>Neoptera</taxon>
        <taxon>Endopterygota</taxon>
        <taxon>Diptera</taxon>
        <taxon>Nematocera</taxon>
        <taxon>Culicoidea</taxon>
        <taxon>Culicidae</taxon>
        <taxon>Culicinae</taxon>
        <taxon>Aedini</taxon>
        <taxon>Aedes</taxon>
        <taxon>Stegomyia</taxon>
    </lineage>
</organism>
<keyword evidence="4" id="KW-1185">Reference proteome</keyword>
<dbReference type="GO" id="GO:0004722">
    <property type="term" value="F:protein serine/threonine phosphatase activity"/>
    <property type="evidence" value="ECO:0007669"/>
    <property type="project" value="InterPro"/>
</dbReference>
<proteinExistence type="predicted"/>
<dbReference type="SMART" id="SM00332">
    <property type="entry name" value="PP2Cc"/>
    <property type="match status" value="1"/>
</dbReference>
<dbReference type="AlphaFoldDB" id="A0A903VFM8"/>
<reference evidence="3" key="2">
    <citation type="submission" date="2022-10" db="UniProtKB">
        <authorList>
            <consortium name="EnsemblMetazoa"/>
        </authorList>
    </citation>
    <scope>IDENTIFICATION</scope>
    <source>
        <strain evidence="3">LVP_AGWG</strain>
    </source>
</reference>
<name>A0A903VFM8_AEDAE</name>
<dbReference type="InterPro" id="IPR015655">
    <property type="entry name" value="PP2C"/>
</dbReference>
<reference evidence="4" key="1">
    <citation type="submission" date="2017-06" db="EMBL/GenBank/DDBJ databases">
        <title>Aedes aegypti genome working group (AGWG) sequencing and assembly.</title>
        <authorList>
            <consortium name="Aedes aegypti Genome Working Group (AGWG)"/>
            <person name="Matthews B.J."/>
        </authorList>
    </citation>
    <scope>NUCLEOTIDE SEQUENCE [LARGE SCALE GENOMIC DNA]</scope>
    <source>
        <strain evidence="4">LVP_AGWG</strain>
    </source>
</reference>
<dbReference type="OrthoDB" id="10049211at2759"/>